<dbReference type="InterPro" id="IPR030224">
    <property type="entry name" value="Sla2_fam"/>
</dbReference>
<dbReference type="GO" id="GO:0007015">
    <property type="term" value="P:actin filament organization"/>
    <property type="evidence" value="ECO:0007669"/>
    <property type="project" value="TreeGrafter"/>
</dbReference>
<dbReference type="SMART" id="SM00273">
    <property type="entry name" value="ENTH"/>
    <property type="match status" value="1"/>
</dbReference>
<dbReference type="InterPro" id="IPR011417">
    <property type="entry name" value="ANTH_dom"/>
</dbReference>
<evidence type="ECO:0000256" key="1">
    <source>
        <dbReference type="SAM" id="Coils"/>
    </source>
</evidence>
<name>C5DKB5_LACTC</name>
<keyword evidence="5" id="KW-1185">Reference proteome</keyword>
<organism evidence="4 5">
    <name type="scientific">Lachancea thermotolerans (strain ATCC 56472 / CBS 6340 / NRRL Y-8284)</name>
    <name type="common">Yeast</name>
    <name type="synonym">Kluyveromyces thermotolerans</name>
    <dbReference type="NCBI Taxonomy" id="559295"/>
    <lineage>
        <taxon>Eukaryota</taxon>
        <taxon>Fungi</taxon>
        <taxon>Dikarya</taxon>
        <taxon>Ascomycota</taxon>
        <taxon>Saccharomycotina</taxon>
        <taxon>Saccharomycetes</taxon>
        <taxon>Saccharomycetales</taxon>
        <taxon>Saccharomycetaceae</taxon>
        <taxon>Lachancea</taxon>
    </lineage>
</organism>
<dbReference type="GO" id="GO:0030136">
    <property type="term" value="C:clathrin-coated vesicle"/>
    <property type="evidence" value="ECO:0007669"/>
    <property type="project" value="TreeGrafter"/>
</dbReference>
<feature type="compositionally biased region" description="Polar residues" evidence="2">
    <location>
        <begin position="276"/>
        <end position="286"/>
    </location>
</feature>
<dbReference type="InterPro" id="IPR013809">
    <property type="entry name" value="ENTH"/>
</dbReference>
<dbReference type="HOGENOM" id="CLU_004601_0_0_1"/>
<protein>
    <submittedName>
        <fullName evidence="4">KLTH0F03256p</fullName>
    </submittedName>
</protein>
<dbReference type="GO" id="GO:0080025">
    <property type="term" value="F:phosphatidylinositol-3,5-bisphosphate binding"/>
    <property type="evidence" value="ECO:0007669"/>
    <property type="project" value="TreeGrafter"/>
</dbReference>
<feature type="domain" description="ENTH" evidence="3">
    <location>
        <begin position="1"/>
        <end position="129"/>
    </location>
</feature>
<dbReference type="InParanoid" id="C5DKB5"/>
<dbReference type="OMA" id="DQMRHMP"/>
<keyword evidence="1" id="KW-0175">Coiled coil</keyword>
<dbReference type="CDD" id="cd17007">
    <property type="entry name" value="ANTH_N_Sla2p"/>
    <property type="match status" value="1"/>
</dbReference>
<dbReference type="GO" id="GO:0006897">
    <property type="term" value="P:endocytosis"/>
    <property type="evidence" value="ECO:0007669"/>
    <property type="project" value="InterPro"/>
</dbReference>
<dbReference type="SUPFAM" id="SSF48464">
    <property type="entry name" value="ENTH/VHS domain"/>
    <property type="match status" value="1"/>
</dbReference>
<evidence type="ECO:0000313" key="5">
    <source>
        <dbReference type="Proteomes" id="UP000002036"/>
    </source>
</evidence>
<dbReference type="EMBL" id="CU928170">
    <property type="protein sequence ID" value="CAR23916.1"/>
    <property type="molecule type" value="Genomic_DNA"/>
</dbReference>
<sequence length="707" mass="80094">MSRFDVDLDRAVRKACSYEETAPKRKHVRTCIVFTWDHKSSRAFFNAMKTQPLGEDEVSVFKALITIHKVLQEGHPSAIVEGIKNREWIESLGRIYSIGGGDGYGRIIEEYVQFLLRKLVFHRSHKGFNGTFEYEEYVSLVTTSNPDEGYETILDLMDLQDALDEFSRVLFASISSGRKNECKISALVPLVAESYGIYKFITSMIRAMHKQTGEDGAMEPLHERYVSQHARLFEFYADCSAIKYLTSLIRIPKLPTEAPSLVDSPSPEPSLSRPSTRNSARRSITPSEKPPSLKAERSFSAVTPSQTEYVATPGPQISGVFSNGAYNIPSSQPTGGVSGFVPFMSSHPTGVVGGLVPVMSSNPTGGLVGNQTGYFGNVGLDTPNSLETQRALEQQRTNQLLLQQQQQQQQQQQLEQQAILERERQRQLELQQQQRQLEIEREHQLAQQQQEQALFEERLRSQQNMYQQAAQQDQYQTDLNALREQHERDQMVIQQYDNRVLALEKELENMNLNVNEQLSNKEEQVKTMEQWKEKYDGLARLYAQLRQEHLAVLKKLKKSQQVESSAKEAIHKAEVLEHEKEDLRREVQQVNRERERLHWESEKNARKQVEEVLVAGSRAVVARTSASESATNLANCFNNFIADGANGDFAALATSIAEFTVATAGSKDAQDFLCALKDLTGTEEEMTDKVIDLNIHLQRLFANQTLT</sequence>
<dbReference type="eggNOG" id="KOG0980">
    <property type="taxonomic scope" value="Eukaryota"/>
</dbReference>
<dbReference type="STRING" id="559295.C5DKB5"/>
<dbReference type="KEGG" id="lth:KLTH0F03256g"/>
<dbReference type="Proteomes" id="UP000002036">
    <property type="component" value="Chromosome F"/>
</dbReference>
<proteinExistence type="predicted"/>
<dbReference type="GO" id="GO:0051015">
    <property type="term" value="F:actin filament binding"/>
    <property type="evidence" value="ECO:0007669"/>
    <property type="project" value="TreeGrafter"/>
</dbReference>
<dbReference type="GO" id="GO:0035615">
    <property type="term" value="F:clathrin adaptor activity"/>
    <property type="evidence" value="ECO:0007669"/>
    <property type="project" value="TreeGrafter"/>
</dbReference>
<dbReference type="GO" id="GO:0032051">
    <property type="term" value="F:clathrin light chain binding"/>
    <property type="evidence" value="ECO:0007669"/>
    <property type="project" value="TreeGrafter"/>
</dbReference>
<evidence type="ECO:0000313" key="4">
    <source>
        <dbReference type="EMBL" id="CAR23916.1"/>
    </source>
</evidence>
<dbReference type="InterPro" id="IPR008942">
    <property type="entry name" value="ENTH_VHS"/>
</dbReference>
<feature type="coiled-coil region" evidence="1">
    <location>
        <begin position="397"/>
        <end position="600"/>
    </location>
</feature>
<dbReference type="PROSITE" id="PS50942">
    <property type="entry name" value="ENTH"/>
    <property type="match status" value="1"/>
</dbReference>
<dbReference type="PANTHER" id="PTHR10407">
    <property type="entry name" value="HUNTINGTIN INTERACTING PROTEIN 1"/>
    <property type="match status" value="1"/>
</dbReference>
<dbReference type="FunCoup" id="C5DKB5">
    <property type="interactions" value="280"/>
</dbReference>
<feature type="region of interest" description="Disordered" evidence="2">
    <location>
        <begin position="257"/>
        <end position="307"/>
    </location>
</feature>
<dbReference type="GO" id="GO:0048268">
    <property type="term" value="P:clathrin coat assembly"/>
    <property type="evidence" value="ECO:0007669"/>
    <property type="project" value="TreeGrafter"/>
</dbReference>
<evidence type="ECO:0000256" key="2">
    <source>
        <dbReference type="SAM" id="MobiDB-lite"/>
    </source>
</evidence>
<dbReference type="OrthoDB" id="10262320at2759"/>
<gene>
    <name evidence="4" type="ordered locus">KLTH0F03256g</name>
</gene>
<dbReference type="RefSeq" id="XP_002554353.1">
    <property type="nucleotide sequence ID" value="XM_002554307.1"/>
</dbReference>
<dbReference type="PANTHER" id="PTHR10407:SF15">
    <property type="entry name" value="HUNTINGTIN INTERACTING PROTEIN 1"/>
    <property type="match status" value="1"/>
</dbReference>
<dbReference type="GO" id="GO:0043325">
    <property type="term" value="F:phosphatidylinositol-3,4-bisphosphate binding"/>
    <property type="evidence" value="ECO:0007669"/>
    <property type="project" value="TreeGrafter"/>
</dbReference>
<dbReference type="GeneID" id="8292545"/>
<dbReference type="GO" id="GO:0030864">
    <property type="term" value="C:cortical actin cytoskeleton"/>
    <property type="evidence" value="ECO:0007669"/>
    <property type="project" value="TreeGrafter"/>
</dbReference>
<accession>C5DKB5</accession>
<dbReference type="Pfam" id="PF07651">
    <property type="entry name" value="ANTH"/>
    <property type="match status" value="1"/>
</dbReference>
<dbReference type="AlphaFoldDB" id="C5DKB5"/>
<reference evidence="4 5" key="1">
    <citation type="journal article" date="2009" name="Genome Res.">
        <title>Comparative genomics of protoploid Saccharomycetaceae.</title>
        <authorList>
            <consortium name="The Genolevures Consortium"/>
            <person name="Souciet J.-L."/>
            <person name="Dujon B."/>
            <person name="Gaillardin C."/>
            <person name="Johnston M."/>
            <person name="Baret P.V."/>
            <person name="Cliften P."/>
            <person name="Sherman D.J."/>
            <person name="Weissenbach J."/>
            <person name="Westhof E."/>
            <person name="Wincker P."/>
            <person name="Jubin C."/>
            <person name="Poulain J."/>
            <person name="Barbe V."/>
            <person name="Segurens B."/>
            <person name="Artiguenave F."/>
            <person name="Anthouard V."/>
            <person name="Vacherie B."/>
            <person name="Val M.-E."/>
            <person name="Fulton R.S."/>
            <person name="Minx P."/>
            <person name="Wilson R."/>
            <person name="Durrens P."/>
            <person name="Jean G."/>
            <person name="Marck C."/>
            <person name="Martin T."/>
            <person name="Nikolski M."/>
            <person name="Rolland T."/>
            <person name="Seret M.-L."/>
            <person name="Casaregola S."/>
            <person name="Despons L."/>
            <person name="Fairhead C."/>
            <person name="Fischer G."/>
            <person name="Lafontaine I."/>
            <person name="Leh V."/>
            <person name="Lemaire M."/>
            <person name="de Montigny J."/>
            <person name="Neuveglise C."/>
            <person name="Thierry A."/>
            <person name="Blanc-Lenfle I."/>
            <person name="Bleykasten C."/>
            <person name="Diffels J."/>
            <person name="Fritsch E."/>
            <person name="Frangeul L."/>
            <person name="Goeffon A."/>
            <person name="Jauniaux N."/>
            <person name="Kachouri-Lafond R."/>
            <person name="Payen C."/>
            <person name="Potier S."/>
            <person name="Pribylova L."/>
            <person name="Ozanne C."/>
            <person name="Richard G.-F."/>
            <person name="Sacerdot C."/>
            <person name="Straub M.-L."/>
            <person name="Talla E."/>
        </authorList>
    </citation>
    <scope>NUCLEOTIDE SEQUENCE [LARGE SCALE GENOMIC DNA]</scope>
    <source>
        <strain evidence="5">ATCC 56472 / CBS 6340 / NRRL Y-8284</strain>
    </source>
</reference>
<evidence type="ECO:0000259" key="3">
    <source>
        <dbReference type="PROSITE" id="PS50942"/>
    </source>
</evidence>
<dbReference type="Gene3D" id="1.25.40.90">
    <property type="match status" value="1"/>
</dbReference>